<gene>
    <name evidence="2" type="ORF">E4U42_000871</name>
</gene>
<feature type="transmembrane region" description="Helical" evidence="1">
    <location>
        <begin position="30"/>
        <end position="52"/>
    </location>
</feature>
<sequence length="282" mass="30380">MANGTGTSSSSASGGNMAGFQRGWQRFIPFLGYHHVLMILIALAIILLSLLLSGCSSSSPTIPDIFLLSLYYQKYQPTPDTAQVDYNGFSAIANIAGGASLQARVGYFGICVNPDGGSWLCSNNATALAKEVSVDQDPLNLVWMAGQFKDMIVFPYLIIIAIIFAFICLILLATFPGWHEEEDSEGSEREVKPFPSRFVSQTALAIIFIASIFILVSVLWQHTASVAASVIAQDFGNGSVKSGVGTSAMVMGWFSFTLLIIVTIGLLVMILSIRVLGQMMRD</sequence>
<reference evidence="2" key="1">
    <citation type="journal article" date="2020" name="bioRxiv">
        <title>Whole genome comparisons of ergot fungi reveals the divergence and evolution of species within the genus Claviceps are the result of varying mechanisms driving genome evolution and host range expansion.</title>
        <authorList>
            <person name="Wyka S.A."/>
            <person name="Mondo S.J."/>
            <person name="Liu M."/>
            <person name="Dettman J."/>
            <person name="Nalam V."/>
            <person name="Broders K.D."/>
        </authorList>
    </citation>
    <scope>NUCLEOTIDE SEQUENCE</scope>
    <source>
        <strain evidence="2">CCC 489</strain>
    </source>
</reference>
<dbReference type="EMBL" id="SRPY01001235">
    <property type="protein sequence ID" value="KAG5913809.1"/>
    <property type="molecule type" value="Genomic_DNA"/>
</dbReference>
<dbReference type="GO" id="GO:0000747">
    <property type="term" value="P:conjugation with cellular fusion"/>
    <property type="evidence" value="ECO:0007669"/>
    <property type="project" value="TreeGrafter"/>
</dbReference>
<dbReference type="InterPro" id="IPR033481">
    <property type="entry name" value="Dni1/Fig1"/>
</dbReference>
<proteinExistence type="predicted"/>
<dbReference type="AlphaFoldDB" id="A0A8K0NFE6"/>
<evidence type="ECO:0008006" key="4">
    <source>
        <dbReference type="Google" id="ProtNLM"/>
    </source>
</evidence>
<feature type="transmembrane region" description="Helical" evidence="1">
    <location>
        <begin position="198"/>
        <end position="220"/>
    </location>
</feature>
<comment type="caution">
    <text evidence="2">The sequence shown here is derived from an EMBL/GenBank/DDBJ whole genome shotgun (WGS) entry which is preliminary data.</text>
</comment>
<organism evidence="2 3">
    <name type="scientific">Claviceps africana</name>
    <dbReference type="NCBI Taxonomy" id="83212"/>
    <lineage>
        <taxon>Eukaryota</taxon>
        <taxon>Fungi</taxon>
        <taxon>Dikarya</taxon>
        <taxon>Ascomycota</taxon>
        <taxon>Pezizomycotina</taxon>
        <taxon>Sordariomycetes</taxon>
        <taxon>Hypocreomycetidae</taxon>
        <taxon>Hypocreales</taxon>
        <taxon>Clavicipitaceae</taxon>
        <taxon>Claviceps</taxon>
    </lineage>
</organism>
<dbReference type="PANTHER" id="PTHR28092:SF1">
    <property type="entry name" value="FACTOR-INDUCED GENE 1 PROTEIN"/>
    <property type="match status" value="1"/>
</dbReference>
<feature type="transmembrane region" description="Helical" evidence="1">
    <location>
        <begin position="153"/>
        <end position="178"/>
    </location>
</feature>
<keyword evidence="1" id="KW-0812">Transmembrane</keyword>
<evidence type="ECO:0000313" key="2">
    <source>
        <dbReference type="EMBL" id="KAG5913809.1"/>
    </source>
</evidence>
<dbReference type="PANTHER" id="PTHR28092">
    <property type="entry name" value="FACTOR-INDUCED GENE 1 PROTEIN"/>
    <property type="match status" value="1"/>
</dbReference>
<keyword evidence="1" id="KW-1133">Transmembrane helix</keyword>
<evidence type="ECO:0000313" key="3">
    <source>
        <dbReference type="Proteomes" id="UP000811619"/>
    </source>
</evidence>
<keyword evidence="3" id="KW-1185">Reference proteome</keyword>
<dbReference type="Proteomes" id="UP000811619">
    <property type="component" value="Unassembled WGS sequence"/>
</dbReference>
<dbReference type="PIRSF" id="PIRSF007138">
    <property type="entry name" value="FIG1"/>
    <property type="match status" value="1"/>
</dbReference>
<dbReference type="Pfam" id="PF12351">
    <property type="entry name" value="Fig1"/>
    <property type="match status" value="1"/>
</dbReference>
<dbReference type="GO" id="GO:0016020">
    <property type="term" value="C:membrane"/>
    <property type="evidence" value="ECO:0007669"/>
    <property type="project" value="InterPro"/>
</dbReference>
<accession>A0A8K0NFE6</accession>
<protein>
    <recommendedName>
        <fullName evidence="4">Membrane fusion mating protein FIG1</fullName>
    </recommendedName>
</protein>
<feature type="transmembrane region" description="Helical" evidence="1">
    <location>
        <begin position="253"/>
        <end position="276"/>
    </location>
</feature>
<name>A0A8K0NFE6_9HYPO</name>
<dbReference type="GO" id="GO:0043332">
    <property type="term" value="C:mating projection tip"/>
    <property type="evidence" value="ECO:0007669"/>
    <property type="project" value="TreeGrafter"/>
</dbReference>
<keyword evidence="1" id="KW-0472">Membrane</keyword>
<evidence type="ECO:0000256" key="1">
    <source>
        <dbReference type="SAM" id="Phobius"/>
    </source>
</evidence>
<dbReference type="OrthoDB" id="3550957at2759"/>
<dbReference type="InterPro" id="IPR016509">
    <property type="entry name" value="Fig1"/>
</dbReference>